<accession>A0A645C605</accession>
<sequence length="105" mass="11899">MFCQQPEHFLVEFIREPLAFHGHYRAAFQLGFILLFSKDVIGHYRYSAVLARFALQEVQRAGLQYRFELRPAAAEDHHVDGAAVVLEYGGAVRVAGGLAEFFRDA</sequence>
<dbReference type="EMBL" id="VSSQ01025216">
    <property type="protein sequence ID" value="MPM73216.1"/>
    <property type="molecule type" value="Genomic_DNA"/>
</dbReference>
<organism evidence="1">
    <name type="scientific">bioreactor metagenome</name>
    <dbReference type="NCBI Taxonomy" id="1076179"/>
    <lineage>
        <taxon>unclassified sequences</taxon>
        <taxon>metagenomes</taxon>
        <taxon>ecological metagenomes</taxon>
    </lineage>
</organism>
<name>A0A645C605_9ZZZZ</name>
<protein>
    <submittedName>
        <fullName evidence="1">Uncharacterized protein</fullName>
    </submittedName>
</protein>
<proteinExistence type="predicted"/>
<dbReference type="AlphaFoldDB" id="A0A645C605"/>
<gene>
    <name evidence="1" type="ORF">SDC9_120192</name>
</gene>
<comment type="caution">
    <text evidence="1">The sequence shown here is derived from an EMBL/GenBank/DDBJ whole genome shotgun (WGS) entry which is preliminary data.</text>
</comment>
<evidence type="ECO:0000313" key="1">
    <source>
        <dbReference type="EMBL" id="MPM73216.1"/>
    </source>
</evidence>
<reference evidence="1" key="1">
    <citation type="submission" date="2019-08" db="EMBL/GenBank/DDBJ databases">
        <authorList>
            <person name="Kucharzyk K."/>
            <person name="Murdoch R.W."/>
            <person name="Higgins S."/>
            <person name="Loffler F."/>
        </authorList>
    </citation>
    <scope>NUCLEOTIDE SEQUENCE</scope>
</reference>